<keyword evidence="7" id="KW-0687">Ribonucleoprotein</keyword>
<evidence type="ECO:0000256" key="2">
    <source>
        <dbReference type="ARBA" id="ARBA00022490"/>
    </source>
</evidence>
<dbReference type="Gene3D" id="3.40.50.150">
    <property type="entry name" value="Vaccinia Virus protein VP39"/>
    <property type="match status" value="1"/>
</dbReference>
<evidence type="ECO:0000256" key="5">
    <source>
        <dbReference type="ARBA" id="ARBA00022691"/>
    </source>
</evidence>
<keyword evidence="5 6" id="KW-0949">S-adenosyl-L-methionine</keyword>
<dbReference type="CDD" id="cd02440">
    <property type="entry name" value="AdoMet_MTases"/>
    <property type="match status" value="1"/>
</dbReference>
<feature type="binding site" evidence="6">
    <location>
        <position position="137"/>
    </location>
    <ligand>
        <name>S-adenosyl-L-methionine</name>
        <dbReference type="ChEBI" id="CHEBI:59789"/>
    </ligand>
</feature>
<feature type="binding site" evidence="6">
    <location>
        <position position="228"/>
    </location>
    <ligand>
        <name>S-adenosyl-L-methionine</name>
        <dbReference type="ChEBI" id="CHEBI:59789"/>
    </ligand>
</feature>
<dbReference type="RefSeq" id="WP_213819352.1">
    <property type="nucleotide sequence ID" value="NZ_JAAMFI010000001.1"/>
</dbReference>
<proteinExistence type="inferred from homology"/>
<accession>A0ABS5QNR8</accession>
<keyword evidence="2 6" id="KW-0963">Cytoplasm</keyword>
<dbReference type="PIRSF" id="PIRSF000401">
    <property type="entry name" value="RPL11_MTase"/>
    <property type="match status" value="1"/>
</dbReference>
<dbReference type="GO" id="GO:0032259">
    <property type="term" value="P:methylation"/>
    <property type="evidence" value="ECO:0007669"/>
    <property type="project" value="UniProtKB-KW"/>
</dbReference>
<dbReference type="EC" id="2.1.1.-" evidence="6"/>
<dbReference type="PANTHER" id="PTHR43648:SF1">
    <property type="entry name" value="ELECTRON TRANSFER FLAVOPROTEIN BETA SUBUNIT LYSINE METHYLTRANSFERASE"/>
    <property type="match status" value="1"/>
</dbReference>
<keyword evidence="7" id="KW-0689">Ribosomal protein</keyword>
<evidence type="ECO:0000256" key="4">
    <source>
        <dbReference type="ARBA" id="ARBA00022679"/>
    </source>
</evidence>
<comment type="function">
    <text evidence="6">Methylates ribosomal protein L11.</text>
</comment>
<keyword evidence="4 6" id="KW-0808">Transferase</keyword>
<dbReference type="GO" id="GO:0008168">
    <property type="term" value="F:methyltransferase activity"/>
    <property type="evidence" value="ECO:0007669"/>
    <property type="project" value="UniProtKB-KW"/>
</dbReference>
<sequence length="296" mass="32368">MTTYQKVRFQVANDLQDLVISVLIELGADGVEQGDNTLTIYEDQANEGFQKRIQTYQVGLQLLVDQGLSLNPEPVLNEPLTSKAYANEWKNYYHATRVTSRFTVVPAWEDYKKEQEQEKLVVMDPDQAFGTGTHPTTSLMLQALEVVVRGGEQTIDVGTGSGVLAVAAKHLGVGDVLATDIDALSVQTAKNNLSLNPVGKDVSVIVSDLMQDVPTDFVEKGVDLVLANILADVIEPLIPQVRQVLKPGGQFLVSGIYDDVSDGIETALVAHGFTILQKMQSGTWHAFICQLKEELE</sequence>
<dbReference type="EMBL" id="JAAMFI010000001">
    <property type="protein sequence ID" value="MBS9334746.1"/>
    <property type="molecule type" value="Genomic_DNA"/>
</dbReference>
<feature type="binding site" evidence="6">
    <location>
        <position position="180"/>
    </location>
    <ligand>
        <name>S-adenosyl-L-methionine</name>
        <dbReference type="ChEBI" id="CHEBI:59789"/>
    </ligand>
</feature>
<dbReference type="GO" id="GO:0005840">
    <property type="term" value="C:ribosome"/>
    <property type="evidence" value="ECO:0007669"/>
    <property type="project" value="UniProtKB-KW"/>
</dbReference>
<comment type="subcellular location">
    <subcellularLocation>
        <location evidence="6">Cytoplasm</location>
    </subcellularLocation>
</comment>
<dbReference type="Pfam" id="PF06325">
    <property type="entry name" value="PrmA"/>
    <property type="match status" value="1"/>
</dbReference>
<protein>
    <recommendedName>
        <fullName evidence="6">Ribosomal protein L11 methyltransferase</fullName>
        <shortName evidence="6">L11 Mtase</shortName>
        <ecNumber evidence="6">2.1.1.-</ecNumber>
    </recommendedName>
</protein>
<evidence type="ECO:0000256" key="6">
    <source>
        <dbReference type="HAMAP-Rule" id="MF_00735"/>
    </source>
</evidence>
<keyword evidence="8" id="KW-1185">Reference proteome</keyword>
<evidence type="ECO:0000313" key="8">
    <source>
        <dbReference type="Proteomes" id="UP001519418"/>
    </source>
</evidence>
<feature type="binding site" evidence="6">
    <location>
        <position position="158"/>
    </location>
    <ligand>
        <name>S-adenosyl-L-methionine</name>
        <dbReference type="ChEBI" id="CHEBI:59789"/>
    </ligand>
</feature>
<dbReference type="Proteomes" id="UP001519418">
    <property type="component" value="Unassembled WGS sequence"/>
</dbReference>
<organism evidence="7 8">
    <name type="scientific">Fructobacillus papyriferae</name>
    <dbReference type="NCBI Taxonomy" id="2713171"/>
    <lineage>
        <taxon>Bacteria</taxon>
        <taxon>Bacillati</taxon>
        <taxon>Bacillota</taxon>
        <taxon>Bacilli</taxon>
        <taxon>Lactobacillales</taxon>
        <taxon>Lactobacillaceae</taxon>
        <taxon>Fructobacillus</taxon>
    </lineage>
</organism>
<comment type="catalytic activity">
    <reaction evidence="6">
        <text>L-lysyl-[protein] + 3 S-adenosyl-L-methionine = N(6),N(6),N(6)-trimethyl-L-lysyl-[protein] + 3 S-adenosyl-L-homocysteine + 3 H(+)</text>
        <dbReference type="Rhea" id="RHEA:54192"/>
        <dbReference type="Rhea" id="RHEA-COMP:9752"/>
        <dbReference type="Rhea" id="RHEA-COMP:13826"/>
        <dbReference type="ChEBI" id="CHEBI:15378"/>
        <dbReference type="ChEBI" id="CHEBI:29969"/>
        <dbReference type="ChEBI" id="CHEBI:57856"/>
        <dbReference type="ChEBI" id="CHEBI:59789"/>
        <dbReference type="ChEBI" id="CHEBI:61961"/>
    </reaction>
</comment>
<dbReference type="InterPro" id="IPR050078">
    <property type="entry name" value="Ribosomal_L11_MeTrfase_PrmA"/>
</dbReference>
<name>A0ABS5QNR8_9LACO</name>
<evidence type="ECO:0000256" key="3">
    <source>
        <dbReference type="ARBA" id="ARBA00022603"/>
    </source>
</evidence>
<dbReference type="SUPFAM" id="SSF53335">
    <property type="entry name" value="S-adenosyl-L-methionine-dependent methyltransferases"/>
    <property type="match status" value="1"/>
</dbReference>
<keyword evidence="3 6" id="KW-0489">Methyltransferase</keyword>
<comment type="similarity">
    <text evidence="1 6">Belongs to the methyltransferase superfamily. PrmA family.</text>
</comment>
<comment type="caution">
    <text evidence="7">The sequence shown here is derived from an EMBL/GenBank/DDBJ whole genome shotgun (WGS) entry which is preliminary data.</text>
</comment>
<dbReference type="HAMAP" id="MF_00735">
    <property type="entry name" value="Methyltr_PrmA"/>
    <property type="match status" value="1"/>
</dbReference>
<dbReference type="NCBIfam" id="TIGR00406">
    <property type="entry name" value="prmA"/>
    <property type="match status" value="1"/>
</dbReference>
<dbReference type="InterPro" id="IPR029063">
    <property type="entry name" value="SAM-dependent_MTases_sf"/>
</dbReference>
<dbReference type="PANTHER" id="PTHR43648">
    <property type="entry name" value="ELECTRON TRANSFER FLAVOPROTEIN BETA SUBUNIT LYSINE METHYLTRANSFERASE"/>
    <property type="match status" value="1"/>
</dbReference>
<gene>
    <name evidence="6 7" type="primary">prmA</name>
    <name evidence="7" type="ORF">G6R27_01675</name>
</gene>
<dbReference type="InterPro" id="IPR004498">
    <property type="entry name" value="Ribosomal_PrmA_MeTrfase"/>
</dbReference>
<evidence type="ECO:0000256" key="1">
    <source>
        <dbReference type="ARBA" id="ARBA00009741"/>
    </source>
</evidence>
<reference evidence="7 8" key="1">
    <citation type="submission" date="2020-02" db="EMBL/GenBank/DDBJ databases">
        <title>Fructobacillus sp. isolated from paper mulberry of Taiwan.</title>
        <authorList>
            <person name="Lin S.-T."/>
        </authorList>
    </citation>
    <scope>NUCLEOTIDE SEQUENCE [LARGE SCALE GENOMIC DNA]</scope>
    <source>
        <strain evidence="7 8">M1-10</strain>
    </source>
</reference>
<evidence type="ECO:0000313" key="7">
    <source>
        <dbReference type="EMBL" id="MBS9334746.1"/>
    </source>
</evidence>